<dbReference type="CDD" id="cd00060">
    <property type="entry name" value="FHA"/>
    <property type="match status" value="1"/>
</dbReference>
<dbReference type="InterPro" id="IPR000253">
    <property type="entry name" value="FHA_dom"/>
</dbReference>
<dbReference type="EMBL" id="QEFB01000017">
    <property type="protein sequence ID" value="PWC05987.1"/>
    <property type="molecule type" value="Genomic_DNA"/>
</dbReference>
<dbReference type="Gene3D" id="2.60.200.20">
    <property type="match status" value="1"/>
</dbReference>
<sequence>MGILDNFEKGLERAVNGAFAKTFRSGLQPVEITSALKRELDTKAAVVSRERILAPNQFVVSMSPSDHERMTGIGPALIDELTSLVQKHAKNQGYQFAGGVSIRLTADSSLSDGMLQVDSVNVKGQVSWTPVLDIGGKRYPIEKSRTIIGRGSDADITIDDAGTSRKHVEILWDGERAQARDLGSTNGSTLNGQAFSQAVLEPDSVVQIGRTRIVFRVLAQATTRNSAMEPEDSTRAYDAGDGFWGPAR</sequence>
<evidence type="ECO:0000259" key="3">
    <source>
        <dbReference type="PROSITE" id="PS50006"/>
    </source>
</evidence>
<dbReference type="SUPFAM" id="SSF49879">
    <property type="entry name" value="SMAD/FHA domain"/>
    <property type="match status" value="1"/>
</dbReference>
<evidence type="ECO:0000256" key="2">
    <source>
        <dbReference type="SAM" id="MobiDB-lite"/>
    </source>
</evidence>
<dbReference type="Proteomes" id="UP000244962">
    <property type="component" value="Unassembled WGS sequence"/>
</dbReference>
<dbReference type="InterPro" id="IPR042287">
    <property type="entry name" value="FhaA_N_sf"/>
</dbReference>
<evidence type="ECO:0000313" key="4">
    <source>
        <dbReference type="EMBL" id="PWC05987.1"/>
    </source>
</evidence>
<accession>A0A2U1TAR9</accession>
<dbReference type="SMART" id="SM00240">
    <property type="entry name" value="FHA"/>
    <property type="match status" value="1"/>
</dbReference>
<dbReference type="AlphaFoldDB" id="A0A2U1TAR9"/>
<dbReference type="InterPro" id="IPR022128">
    <property type="entry name" value="FhaA_N"/>
</dbReference>
<dbReference type="InterPro" id="IPR050923">
    <property type="entry name" value="Cell_Proc_Reg/RNA_Proc"/>
</dbReference>
<reference evidence="5" key="1">
    <citation type="submission" date="2018-04" db="EMBL/GenBank/DDBJ databases">
        <authorList>
            <person name="Liu S."/>
            <person name="Wang Z."/>
            <person name="Li J."/>
        </authorList>
    </citation>
    <scope>NUCLEOTIDE SEQUENCE [LARGE SCALE GENOMIC DNA]</scope>
    <source>
        <strain evidence="5">622</strain>
    </source>
</reference>
<comment type="caution">
    <text evidence="4">The sequence shown here is derived from an EMBL/GenBank/DDBJ whole genome shotgun (WGS) entry which is preliminary data.</text>
</comment>
<keyword evidence="5" id="KW-1185">Reference proteome</keyword>
<feature type="region of interest" description="Disordered" evidence="2">
    <location>
        <begin position="224"/>
        <end position="248"/>
    </location>
</feature>
<dbReference type="PROSITE" id="PS50006">
    <property type="entry name" value="FHA_DOMAIN"/>
    <property type="match status" value="1"/>
</dbReference>
<protein>
    <submittedName>
        <fullName evidence="4">DUF2662 domain-containing protein</fullName>
    </submittedName>
</protein>
<evidence type="ECO:0000313" key="5">
    <source>
        <dbReference type="Proteomes" id="UP000244962"/>
    </source>
</evidence>
<dbReference type="Gene3D" id="3.30.2320.60">
    <property type="entry name" value="FhaA, phosphopeptide-binding domain (DUF3662)"/>
    <property type="match status" value="1"/>
</dbReference>
<organism evidence="4 5">
    <name type="scientific">Mycetocola zhujimingii</name>
    <dbReference type="NCBI Taxonomy" id="2079792"/>
    <lineage>
        <taxon>Bacteria</taxon>
        <taxon>Bacillati</taxon>
        <taxon>Actinomycetota</taxon>
        <taxon>Actinomycetes</taxon>
        <taxon>Micrococcales</taxon>
        <taxon>Microbacteriaceae</taxon>
        <taxon>Mycetocola</taxon>
    </lineage>
</organism>
<gene>
    <name evidence="4" type="ORF">DF223_13180</name>
</gene>
<keyword evidence="1" id="KW-0597">Phosphoprotein</keyword>
<dbReference type="Pfam" id="PF00498">
    <property type="entry name" value="FHA"/>
    <property type="match status" value="1"/>
</dbReference>
<dbReference type="Pfam" id="PF12401">
    <property type="entry name" value="FhaA_N"/>
    <property type="match status" value="1"/>
</dbReference>
<name>A0A2U1TAR9_9MICO</name>
<proteinExistence type="predicted"/>
<dbReference type="RefSeq" id="WP_108963540.1">
    <property type="nucleotide sequence ID" value="NZ_QEFB01000017.1"/>
</dbReference>
<evidence type="ECO:0000256" key="1">
    <source>
        <dbReference type="ARBA" id="ARBA00022553"/>
    </source>
</evidence>
<dbReference type="InterPro" id="IPR008984">
    <property type="entry name" value="SMAD_FHA_dom_sf"/>
</dbReference>
<dbReference type="PANTHER" id="PTHR23308">
    <property type="entry name" value="NUCLEAR INHIBITOR OF PROTEIN PHOSPHATASE-1"/>
    <property type="match status" value="1"/>
</dbReference>
<feature type="domain" description="FHA" evidence="3">
    <location>
        <begin position="146"/>
        <end position="195"/>
    </location>
</feature>